<evidence type="ECO:0000313" key="12">
    <source>
        <dbReference type="Proteomes" id="UP000199345"/>
    </source>
</evidence>
<dbReference type="PANTHER" id="PTHR45825">
    <property type="entry name" value="GRANULE-BOUND STARCH SYNTHASE 1, CHLOROPLASTIC/AMYLOPLASTIC"/>
    <property type="match status" value="1"/>
</dbReference>
<evidence type="ECO:0000256" key="7">
    <source>
        <dbReference type="ARBA" id="ARBA00023056"/>
    </source>
</evidence>
<comment type="function">
    <text evidence="2 8">Synthesizes alpha-1,4-glucan chains using ADP-glucose.</text>
</comment>
<accession>A0A1I0FE27</accession>
<dbReference type="AlphaFoldDB" id="A0A1I0FE27"/>
<dbReference type="Pfam" id="PF00534">
    <property type="entry name" value="Glycos_transf_1"/>
    <property type="match status" value="1"/>
</dbReference>
<proteinExistence type="inferred from homology"/>
<dbReference type="Gene3D" id="3.40.50.2000">
    <property type="entry name" value="Glycogen Phosphorylase B"/>
    <property type="match status" value="2"/>
</dbReference>
<comment type="pathway">
    <text evidence="3 8">Glycan biosynthesis; glycogen biosynthesis.</text>
</comment>
<dbReference type="HAMAP" id="MF_00484">
    <property type="entry name" value="Glycogen_synth"/>
    <property type="match status" value="1"/>
</dbReference>
<comment type="catalytic activity">
    <reaction evidence="1 8">
        <text>[(1-&gt;4)-alpha-D-glucosyl](n) + ADP-alpha-D-glucose = [(1-&gt;4)-alpha-D-glucosyl](n+1) + ADP + H(+)</text>
        <dbReference type="Rhea" id="RHEA:18189"/>
        <dbReference type="Rhea" id="RHEA-COMP:9584"/>
        <dbReference type="Rhea" id="RHEA-COMP:9587"/>
        <dbReference type="ChEBI" id="CHEBI:15378"/>
        <dbReference type="ChEBI" id="CHEBI:15444"/>
        <dbReference type="ChEBI" id="CHEBI:57498"/>
        <dbReference type="ChEBI" id="CHEBI:456216"/>
        <dbReference type="EC" id="2.4.1.21"/>
    </reaction>
</comment>
<dbReference type="UniPathway" id="UPA00164"/>
<dbReference type="PANTHER" id="PTHR45825:SF11">
    <property type="entry name" value="ALPHA AMYLASE DOMAIN-CONTAINING PROTEIN"/>
    <property type="match status" value="1"/>
</dbReference>
<evidence type="ECO:0000313" key="11">
    <source>
        <dbReference type="EMBL" id="SET56134.1"/>
    </source>
</evidence>
<dbReference type="Proteomes" id="UP000199345">
    <property type="component" value="Unassembled WGS sequence"/>
</dbReference>
<evidence type="ECO:0000256" key="3">
    <source>
        <dbReference type="ARBA" id="ARBA00004964"/>
    </source>
</evidence>
<evidence type="ECO:0000256" key="1">
    <source>
        <dbReference type="ARBA" id="ARBA00001478"/>
    </source>
</evidence>
<feature type="binding site" evidence="8">
    <location>
        <position position="40"/>
    </location>
    <ligand>
        <name>ADP-alpha-D-glucose</name>
        <dbReference type="ChEBI" id="CHEBI:57498"/>
    </ligand>
</feature>
<evidence type="ECO:0000259" key="10">
    <source>
        <dbReference type="Pfam" id="PF08323"/>
    </source>
</evidence>
<evidence type="ECO:0000256" key="2">
    <source>
        <dbReference type="ARBA" id="ARBA00002764"/>
    </source>
</evidence>
<evidence type="ECO:0000259" key="9">
    <source>
        <dbReference type="Pfam" id="PF00534"/>
    </source>
</evidence>
<keyword evidence="5 8" id="KW-0328">Glycosyltransferase</keyword>
<keyword evidence="6 8" id="KW-0808">Transferase</keyword>
<dbReference type="Pfam" id="PF08323">
    <property type="entry name" value="Glyco_transf_5"/>
    <property type="match status" value="1"/>
</dbReference>
<evidence type="ECO:0000256" key="8">
    <source>
        <dbReference type="HAMAP-Rule" id="MF_00484"/>
    </source>
</evidence>
<dbReference type="EC" id="2.4.1.21" evidence="8"/>
<keyword evidence="12" id="KW-1185">Reference proteome</keyword>
<dbReference type="InterPro" id="IPR001296">
    <property type="entry name" value="Glyco_trans_1"/>
</dbReference>
<dbReference type="EMBL" id="FOIA01000037">
    <property type="protein sequence ID" value="SET56134.1"/>
    <property type="molecule type" value="Genomic_DNA"/>
</dbReference>
<evidence type="ECO:0000256" key="4">
    <source>
        <dbReference type="ARBA" id="ARBA00010281"/>
    </source>
</evidence>
<dbReference type="GO" id="GO:0004373">
    <property type="term" value="F:alpha-1,4-glucan glucosyltransferase (UDP-glucose donor) activity"/>
    <property type="evidence" value="ECO:0007669"/>
    <property type="project" value="InterPro"/>
</dbReference>
<feature type="domain" description="Starch synthase catalytic" evidence="10">
    <location>
        <begin position="27"/>
        <end position="263"/>
    </location>
</feature>
<dbReference type="GO" id="GO:0005978">
    <property type="term" value="P:glycogen biosynthetic process"/>
    <property type="evidence" value="ECO:0007669"/>
    <property type="project" value="UniProtKB-UniRule"/>
</dbReference>
<dbReference type="CDD" id="cd03791">
    <property type="entry name" value="GT5_Glycogen_synthase_DULL1-like"/>
    <property type="match status" value="1"/>
</dbReference>
<dbReference type="NCBIfam" id="TIGR02095">
    <property type="entry name" value="glgA"/>
    <property type="match status" value="1"/>
</dbReference>
<gene>
    <name evidence="8" type="primary">glgA</name>
    <name evidence="11" type="ORF">SAMN05216326_1372</name>
</gene>
<comment type="similarity">
    <text evidence="4 8">Belongs to the glycosyltransferase 1 family. Bacterial/plant glycogen synthase subfamily.</text>
</comment>
<evidence type="ECO:0000256" key="5">
    <source>
        <dbReference type="ARBA" id="ARBA00022676"/>
    </source>
</evidence>
<sequence length="509" mass="57155">MQLILYYGMCNPLRRIFFMSTKQHKLKILFATSEAHPLIKTGGLADVSGALPIALQKLGCDIRVILPAYGDILESNLQIKPLTERYLPGIPGKITLYSARLGNSRVKVWLVGHASAFTRKGNPYIDANGDTWPDNAERFTLFSRVIEQVALNRMQLDWDPDIVHCNDWQTGLVPALLKQTPNAPSCLFTIHNLAYQGLFPYSTFSALSLPATLWSPEALEFHGQLSFIKGGLVFADRINTVSAQYANEIQTPQMGYGLEGLLQYKQQVLSGIVNGIDDKIWNPQTDQLIAQNYTANSLTRKKANKAALQQLYQLPADNNAFVLGCVSRLVEQKGIDLILEFLKTIKTKPLQFCLLGTGDQRYQKKFVNLAKKYPDRIAVNIGYDEKIAHQIEAGADVFLMPSRFEPCGLNQLYSMRYGTVPVVHHIGGLVDTVTDTTEETIADNTATGFVFNQPTVVALNAAINRAHQFFNKPAIWQKIIKNCMSANFTWHKSAEKYFNLYQRIQHRQP</sequence>
<organism evidence="11 12">
    <name type="scientific">Nitrosomonas marina</name>
    <dbReference type="NCBI Taxonomy" id="917"/>
    <lineage>
        <taxon>Bacteria</taxon>
        <taxon>Pseudomonadati</taxon>
        <taxon>Pseudomonadota</taxon>
        <taxon>Betaproteobacteria</taxon>
        <taxon>Nitrosomonadales</taxon>
        <taxon>Nitrosomonadaceae</taxon>
        <taxon>Nitrosomonas</taxon>
    </lineage>
</organism>
<dbReference type="InterPro" id="IPR011835">
    <property type="entry name" value="GS/SS"/>
</dbReference>
<dbReference type="NCBIfam" id="NF001899">
    <property type="entry name" value="PRK00654.1-2"/>
    <property type="match status" value="1"/>
</dbReference>
<dbReference type="GO" id="GO:0009011">
    <property type="term" value="F:alpha-1,4-glucan glucosyltransferase (ADP-glucose donor) activity"/>
    <property type="evidence" value="ECO:0007669"/>
    <property type="project" value="UniProtKB-UniRule"/>
</dbReference>
<reference evidence="12" key="1">
    <citation type="submission" date="2016-10" db="EMBL/GenBank/DDBJ databases">
        <authorList>
            <person name="Varghese N."/>
            <person name="Submissions S."/>
        </authorList>
    </citation>
    <scope>NUCLEOTIDE SEQUENCE [LARGE SCALE GENOMIC DNA]</scope>
    <source>
        <strain evidence="12">Nm71</strain>
    </source>
</reference>
<feature type="domain" description="Glycosyl transferase family 1" evidence="9">
    <location>
        <begin position="314"/>
        <end position="466"/>
    </location>
</feature>
<name>A0A1I0FE27_9PROT</name>
<evidence type="ECO:0000256" key="6">
    <source>
        <dbReference type="ARBA" id="ARBA00022679"/>
    </source>
</evidence>
<keyword evidence="7 8" id="KW-0320">Glycogen biosynthesis</keyword>
<dbReference type="SUPFAM" id="SSF53756">
    <property type="entry name" value="UDP-Glycosyltransferase/glycogen phosphorylase"/>
    <property type="match status" value="1"/>
</dbReference>
<dbReference type="InterPro" id="IPR013534">
    <property type="entry name" value="Starch_synth_cat_dom"/>
</dbReference>
<protein>
    <recommendedName>
        <fullName evidence="8">Glycogen synthase</fullName>
        <ecNumber evidence="8">2.4.1.21</ecNumber>
    </recommendedName>
    <alternativeName>
        <fullName evidence="8">Starch [bacterial glycogen] synthase</fullName>
    </alternativeName>
</protein>